<accession>E4XRV4</accession>
<keyword evidence="1" id="KW-0862">Zinc</keyword>
<evidence type="ECO:0000256" key="2">
    <source>
        <dbReference type="SAM" id="MobiDB-lite"/>
    </source>
</evidence>
<dbReference type="GO" id="GO:0008270">
    <property type="term" value="F:zinc ion binding"/>
    <property type="evidence" value="ECO:0007669"/>
    <property type="project" value="UniProtKB-KW"/>
</dbReference>
<evidence type="ECO:0000313" key="4">
    <source>
        <dbReference type="EMBL" id="CBY12502.1"/>
    </source>
</evidence>
<dbReference type="SUPFAM" id="SSF57756">
    <property type="entry name" value="Retrovirus zinc finger-like domains"/>
    <property type="match status" value="1"/>
</dbReference>
<feature type="domain" description="CCHC-type" evidence="3">
    <location>
        <begin position="390"/>
        <end position="405"/>
    </location>
</feature>
<dbReference type="Gene3D" id="2.40.70.10">
    <property type="entry name" value="Acid Proteases"/>
    <property type="match status" value="1"/>
</dbReference>
<organism evidence="4">
    <name type="scientific">Oikopleura dioica</name>
    <name type="common">Tunicate</name>
    <dbReference type="NCBI Taxonomy" id="34765"/>
    <lineage>
        <taxon>Eukaryota</taxon>
        <taxon>Metazoa</taxon>
        <taxon>Chordata</taxon>
        <taxon>Tunicata</taxon>
        <taxon>Appendicularia</taxon>
        <taxon>Copelata</taxon>
        <taxon>Oikopleuridae</taxon>
        <taxon>Oikopleura</taxon>
    </lineage>
</organism>
<evidence type="ECO:0000259" key="3">
    <source>
        <dbReference type="PROSITE" id="PS50158"/>
    </source>
</evidence>
<feature type="compositionally biased region" description="Polar residues" evidence="2">
    <location>
        <begin position="308"/>
        <end position="317"/>
    </location>
</feature>
<feature type="compositionally biased region" description="Basic residues" evidence="2">
    <location>
        <begin position="368"/>
        <end position="381"/>
    </location>
</feature>
<keyword evidence="1" id="KW-0479">Metal-binding</keyword>
<dbReference type="InterPro" id="IPR021109">
    <property type="entry name" value="Peptidase_aspartic_dom_sf"/>
</dbReference>
<dbReference type="GO" id="GO:0003676">
    <property type="term" value="F:nucleic acid binding"/>
    <property type="evidence" value="ECO:0007669"/>
    <property type="project" value="InterPro"/>
</dbReference>
<dbReference type="EMBL" id="FN653125">
    <property type="protein sequence ID" value="CBY12502.1"/>
    <property type="molecule type" value="Genomic_DNA"/>
</dbReference>
<dbReference type="InParanoid" id="E4XRV4"/>
<evidence type="ECO:0000256" key="1">
    <source>
        <dbReference type="PROSITE-ProRule" id="PRU00047"/>
    </source>
</evidence>
<dbReference type="InterPro" id="IPR036875">
    <property type="entry name" value="Znf_CCHC_sf"/>
</dbReference>
<feature type="compositionally biased region" description="Basic and acidic residues" evidence="2">
    <location>
        <begin position="324"/>
        <end position="341"/>
    </location>
</feature>
<sequence>MSQEGSMLKLEISASIRKELLRYFFKSEQLKPALIDKAKNEGYKSVKAELVSYQSKFYILPVELSSEKGQEFYKTIRNLDFSSAKTVDAIDENIKKDDLEIKMEGQEDLSSAFSGIKIEQNNTSSVKNDSNVNIQLPKYTPATSKMWARICLRLLEGTSATETKKITLVLNSLSDEVLTRAYVLIDESTNILAKDLVSKIDETSKRTQTEIKKDLDKIVPSENEPTRVTFTNMTSLIKEQHPSINSESAFQLTLLTLENALPSYVRDHAIFKLREHLAHDSNEEKRSAYFNLLDTLLKSAKSVNAISPENYTGNRLSSRGRWQGRSDSRQRFRSKSRDSRRSKSRSRYPSRGRDRRSYSRDRRSYSRDRKRSTSRSRNYRKKEVRFQENRRCYRCNNRGHLARSCLNLDRADETTVKLRALVDTGASCNLVDKAASEGLKKVKINPVTIKAGIEAGGHTCTEAICTRLQISNEFVIPKFTALIHKLHSKEYDVILGNQILSSATIIGNGEFREPTLLLNNV</sequence>
<keyword evidence="1" id="KW-0863">Zinc-finger</keyword>
<dbReference type="SMART" id="SM00343">
    <property type="entry name" value="ZnF_C2HC"/>
    <property type="match status" value="1"/>
</dbReference>
<dbReference type="InterPro" id="IPR001878">
    <property type="entry name" value="Znf_CCHC"/>
</dbReference>
<feature type="region of interest" description="Disordered" evidence="2">
    <location>
        <begin position="308"/>
        <end position="381"/>
    </location>
</feature>
<evidence type="ECO:0000313" key="5">
    <source>
        <dbReference type="Proteomes" id="UP000001307"/>
    </source>
</evidence>
<protein>
    <recommendedName>
        <fullName evidence="3">CCHC-type domain-containing protein</fullName>
    </recommendedName>
</protein>
<reference evidence="4" key="1">
    <citation type="journal article" date="2010" name="Science">
        <title>Plasticity of animal genome architecture unmasked by rapid evolution of a pelagic tunicate.</title>
        <authorList>
            <person name="Denoeud F."/>
            <person name="Henriet S."/>
            <person name="Mungpakdee S."/>
            <person name="Aury J.M."/>
            <person name="Da Silva C."/>
            <person name="Brinkmann H."/>
            <person name="Mikhaleva J."/>
            <person name="Olsen L.C."/>
            <person name="Jubin C."/>
            <person name="Canestro C."/>
            <person name="Bouquet J.M."/>
            <person name="Danks G."/>
            <person name="Poulain J."/>
            <person name="Campsteijn C."/>
            <person name="Adamski M."/>
            <person name="Cross I."/>
            <person name="Yadetie F."/>
            <person name="Muffato M."/>
            <person name="Louis A."/>
            <person name="Butcher S."/>
            <person name="Tsagkogeorga G."/>
            <person name="Konrad A."/>
            <person name="Singh S."/>
            <person name="Jensen M.F."/>
            <person name="Cong E.H."/>
            <person name="Eikeseth-Otteraa H."/>
            <person name="Noel B."/>
            <person name="Anthouard V."/>
            <person name="Porcel B.M."/>
            <person name="Kachouri-Lafond R."/>
            <person name="Nishino A."/>
            <person name="Ugolini M."/>
            <person name="Chourrout P."/>
            <person name="Nishida H."/>
            <person name="Aasland R."/>
            <person name="Huzurbazar S."/>
            <person name="Westhof E."/>
            <person name="Delsuc F."/>
            <person name="Lehrach H."/>
            <person name="Reinhardt R."/>
            <person name="Weissenbach J."/>
            <person name="Roy S.W."/>
            <person name="Artiguenave F."/>
            <person name="Postlethwait J.H."/>
            <person name="Manak J.R."/>
            <person name="Thompson E.M."/>
            <person name="Jaillon O."/>
            <person name="Du Pasquier L."/>
            <person name="Boudinot P."/>
            <person name="Liberles D.A."/>
            <person name="Volff J.N."/>
            <person name="Philippe H."/>
            <person name="Lenhard B."/>
            <person name="Roest Crollius H."/>
            <person name="Wincker P."/>
            <person name="Chourrout D."/>
        </authorList>
    </citation>
    <scope>NUCLEOTIDE SEQUENCE [LARGE SCALE GENOMIC DNA]</scope>
</reference>
<gene>
    <name evidence="4" type="ORF">GSOID_T00001896001</name>
</gene>
<dbReference type="Proteomes" id="UP000001307">
    <property type="component" value="Unassembled WGS sequence"/>
</dbReference>
<dbReference type="CDD" id="cd00303">
    <property type="entry name" value="retropepsin_like"/>
    <property type="match status" value="1"/>
</dbReference>
<name>E4XRV4_OIKDI</name>
<dbReference type="AlphaFoldDB" id="E4XRV4"/>
<proteinExistence type="predicted"/>
<keyword evidence="5" id="KW-1185">Reference proteome</keyword>
<feature type="compositionally biased region" description="Basic and acidic residues" evidence="2">
    <location>
        <begin position="351"/>
        <end position="367"/>
    </location>
</feature>
<dbReference type="PROSITE" id="PS50158">
    <property type="entry name" value="ZF_CCHC"/>
    <property type="match status" value="1"/>
</dbReference>